<dbReference type="RefSeq" id="WP_188582765.1">
    <property type="nucleotide sequence ID" value="NZ_BMCT01000008.1"/>
</dbReference>
<reference evidence="2" key="2">
    <citation type="submission" date="2020-09" db="EMBL/GenBank/DDBJ databases">
        <authorList>
            <person name="Sun Q."/>
            <person name="Sedlacek I."/>
        </authorList>
    </citation>
    <scope>NUCLEOTIDE SEQUENCE</scope>
    <source>
        <strain evidence="2">CCM 7897</strain>
    </source>
</reference>
<feature type="signal peptide" evidence="1">
    <location>
        <begin position="1"/>
        <end position="26"/>
    </location>
</feature>
<reference evidence="2" key="1">
    <citation type="journal article" date="2014" name="Int. J. Syst. Evol. Microbiol.">
        <title>Complete genome sequence of Corynebacterium casei LMG S-19264T (=DSM 44701T), isolated from a smear-ripened cheese.</title>
        <authorList>
            <consortium name="US DOE Joint Genome Institute (JGI-PGF)"/>
            <person name="Walter F."/>
            <person name="Albersmeier A."/>
            <person name="Kalinowski J."/>
            <person name="Ruckert C."/>
        </authorList>
    </citation>
    <scope>NUCLEOTIDE SEQUENCE</scope>
    <source>
        <strain evidence="2">CCM 7897</strain>
    </source>
</reference>
<comment type="caution">
    <text evidence="2">The sequence shown here is derived from an EMBL/GenBank/DDBJ whole genome shotgun (WGS) entry which is preliminary data.</text>
</comment>
<evidence type="ECO:0000256" key="1">
    <source>
        <dbReference type="SAM" id="SignalP"/>
    </source>
</evidence>
<keyword evidence="1" id="KW-0732">Signal</keyword>
<dbReference type="EMBL" id="BMCT01000008">
    <property type="protein sequence ID" value="GGF79692.1"/>
    <property type="molecule type" value="Genomic_DNA"/>
</dbReference>
<keyword evidence="3" id="KW-1185">Reference proteome</keyword>
<name>A0A917CBA3_9HYPH</name>
<accession>A0A917CBA3</accession>
<proteinExistence type="predicted"/>
<dbReference type="AlphaFoldDB" id="A0A917CBA3"/>
<gene>
    <name evidence="2" type="ORF">GCM10007301_44700</name>
</gene>
<evidence type="ECO:0000313" key="3">
    <source>
        <dbReference type="Proteomes" id="UP000606044"/>
    </source>
</evidence>
<feature type="chain" id="PRO_5037999962" evidence="1">
    <location>
        <begin position="27"/>
        <end position="204"/>
    </location>
</feature>
<protein>
    <submittedName>
        <fullName evidence="2">Uncharacterized protein</fullName>
    </submittedName>
</protein>
<organism evidence="2 3">
    <name type="scientific">Azorhizobium oxalatiphilum</name>
    <dbReference type="NCBI Taxonomy" id="980631"/>
    <lineage>
        <taxon>Bacteria</taxon>
        <taxon>Pseudomonadati</taxon>
        <taxon>Pseudomonadota</taxon>
        <taxon>Alphaproteobacteria</taxon>
        <taxon>Hyphomicrobiales</taxon>
        <taxon>Xanthobacteraceae</taxon>
        <taxon>Azorhizobium</taxon>
    </lineage>
</organism>
<dbReference type="Proteomes" id="UP000606044">
    <property type="component" value="Unassembled WGS sequence"/>
</dbReference>
<sequence length="204" mass="21534">MIRTRRPFLLGVIAALLATAAPLAPAAATEVEENEALVMRIVFEDCLGYIRAGTTPFAGLDTRPASEEALKAVHRTMRAHGTTVQLLAPRYVAAWGEAPDARFCVVHTVYGENGPPGDGKLGVRPEGFIARVTERAAKAGLTHAETSDVFSPVHSTRWAEPETGFEAGPKRPIALSLMPTAANADKSLLDAGLIVMGGPTLGKP</sequence>
<dbReference type="PROSITE" id="PS51318">
    <property type="entry name" value="TAT"/>
    <property type="match status" value="1"/>
</dbReference>
<dbReference type="InterPro" id="IPR006311">
    <property type="entry name" value="TAT_signal"/>
</dbReference>
<evidence type="ECO:0000313" key="2">
    <source>
        <dbReference type="EMBL" id="GGF79692.1"/>
    </source>
</evidence>